<dbReference type="GO" id="GO:0015031">
    <property type="term" value="P:protein transport"/>
    <property type="evidence" value="ECO:0007669"/>
    <property type="project" value="UniProtKB-KW"/>
</dbReference>
<dbReference type="NCBIfam" id="TIGR00739">
    <property type="entry name" value="yajC"/>
    <property type="match status" value="1"/>
</dbReference>
<proteinExistence type="inferred from homology"/>
<evidence type="ECO:0000256" key="3">
    <source>
        <dbReference type="ARBA" id="ARBA00022448"/>
    </source>
</evidence>
<dbReference type="GeneID" id="41073066"/>
<evidence type="ECO:0000256" key="8">
    <source>
        <dbReference type="ARBA" id="ARBA00023010"/>
    </source>
</evidence>
<dbReference type="HOGENOM" id="CLU_116157_5_2_9"/>
<dbReference type="Proteomes" id="UP000285625">
    <property type="component" value="Unassembled WGS sequence"/>
</dbReference>
<dbReference type="PRINTS" id="PR01853">
    <property type="entry name" value="YAJCTRNLCASE"/>
</dbReference>
<evidence type="ECO:0000256" key="6">
    <source>
        <dbReference type="ARBA" id="ARBA00022927"/>
    </source>
</evidence>
<comment type="caution">
    <text evidence="10">The sequence shown here is derived from an EMBL/GenBank/DDBJ whole genome shotgun (WGS) entry which is preliminary data.</text>
</comment>
<evidence type="ECO:0000256" key="9">
    <source>
        <dbReference type="ARBA" id="ARBA00023136"/>
    </source>
</evidence>
<keyword evidence="3" id="KW-0813">Transport</keyword>
<dbReference type="KEGG" id="shu:SHYC_06380"/>
<keyword evidence="9" id="KW-0472">Membrane</keyword>
<dbReference type="PANTHER" id="PTHR33909:SF1">
    <property type="entry name" value="SEC TRANSLOCON ACCESSORY COMPLEX SUBUNIT YAJC"/>
    <property type="match status" value="1"/>
</dbReference>
<keyword evidence="5" id="KW-0812">Transmembrane</keyword>
<keyword evidence="8" id="KW-0811">Translocation</keyword>
<dbReference type="PANTHER" id="PTHR33909">
    <property type="entry name" value="SEC TRANSLOCON ACCESSORY COMPLEX SUBUNIT YAJC"/>
    <property type="match status" value="1"/>
</dbReference>
<evidence type="ECO:0000256" key="2">
    <source>
        <dbReference type="ARBA" id="ARBA00006742"/>
    </source>
</evidence>
<dbReference type="RefSeq" id="WP_039645397.1">
    <property type="nucleotide sequence ID" value="NZ_CP008747.1"/>
</dbReference>
<accession>A0A0A8HPZ1</accession>
<sequence length="87" mass="9733">MSSLLSLLPLILLFVVMWFFMIRPQQKRAKEHREMVSQLQSGQRVTTIGGIKGTVRAVDETTAVVVVNGKGTEMTFEKQAIKQVDPS</sequence>
<keyword evidence="6" id="KW-0653">Protein transport</keyword>
<dbReference type="STRING" id="1284.SHYC_06380"/>
<evidence type="ECO:0000256" key="7">
    <source>
        <dbReference type="ARBA" id="ARBA00022989"/>
    </source>
</evidence>
<evidence type="ECO:0000256" key="1">
    <source>
        <dbReference type="ARBA" id="ARBA00004162"/>
    </source>
</evidence>
<protein>
    <submittedName>
        <fullName evidence="10">Preprotein translocase subunit YajC</fullName>
    </submittedName>
</protein>
<gene>
    <name evidence="10" type="primary">yajC</name>
    <name evidence="10" type="ORF">BUZ57_07765</name>
</gene>
<evidence type="ECO:0000313" key="11">
    <source>
        <dbReference type="Proteomes" id="UP000285625"/>
    </source>
</evidence>
<keyword evidence="4" id="KW-1003">Cell membrane</keyword>
<dbReference type="EMBL" id="QXVO01000022">
    <property type="protein sequence ID" value="RIO45315.1"/>
    <property type="molecule type" value="Genomic_DNA"/>
</dbReference>
<dbReference type="GO" id="GO:0005886">
    <property type="term" value="C:plasma membrane"/>
    <property type="evidence" value="ECO:0007669"/>
    <property type="project" value="UniProtKB-SubCell"/>
</dbReference>
<comment type="similarity">
    <text evidence="2">Belongs to the YajC family.</text>
</comment>
<evidence type="ECO:0000313" key="10">
    <source>
        <dbReference type="EMBL" id="RIO45315.1"/>
    </source>
</evidence>
<dbReference type="SMART" id="SM01323">
    <property type="entry name" value="YajC"/>
    <property type="match status" value="1"/>
</dbReference>
<keyword evidence="7" id="KW-1133">Transmembrane helix</keyword>
<dbReference type="Pfam" id="PF02699">
    <property type="entry name" value="YajC"/>
    <property type="match status" value="1"/>
</dbReference>
<name>A0A0A8HPZ1_STAHY</name>
<evidence type="ECO:0000256" key="4">
    <source>
        <dbReference type="ARBA" id="ARBA00022475"/>
    </source>
</evidence>
<dbReference type="AlphaFoldDB" id="A0A0A8HPZ1"/>
<organism evidence="10 11">
    <name type="scientific">Staphylococcus hyicus</name>
    <dbReference type="NCBI Taxonomy" id="1284"/>
    <lineage>
        <taxon>Bacteria</taxon>
        <taxon>Bacillati</taxon>
        <taxon>Bacillota</taxon>
        <taxon>Bacilli</taxon>
        <taxon>Bacillales</taxon>
        <taxon>Staphylococcaceae</taxon>
        <taxon>Staphylococcus</taxon>
    </lineage>
</organism>
<comment type="subcellular location">
    <subcellularLocation>
        <location evidence="1">Cell membrane</location>
        <topology evidence="1">Single-pass membrane protein</topology>
    </subcellularLocation>
</comment>
<dbReference type="InterPro" id="IPR003849">
    <property type="entry name" value="Preprotein_translocase_YajC"/>
</dbReference>
<evidence type="ECO:0000256" key="5">
    <source>
        <dbReference type="ARBA" id="ARBA00022692"/>
    </source>
</evidence>
<reference evidence="10 11" key="1">
    <citation type="journal article" date="2016" name="Front. Microbiol.">
        <title>Comprehensive Phylogenetic Analysis of Bovine Non-aureus Staphylococci Species Based on Whole-Genome Sequencing.</title>
        <authorList>
            <person name="Naushad S."/>
            <person name="Barkema H.W."/>
            <person name="Luby C."/>
            <person name="Condas L.A."/>
            <person name="Nobrega D.B."/>
            <person name="Carson D.A."/>
            <person name="De Buck J."/>
        </authorList>
    </citation>
    <scope>NUCLEOTIDE SEQUENCE [LARGE SCALE GENOMIC DNA]</scope>
    <source>
        <strain evidence="10 11">SNUC 5959</strain>
    </source>
</reference>